<dbReference type="InterPro" id="IPR002182">
    <property type="entry name" value="NB-ARC"/>
</dbReference>
<evidence type="ECO:0000259" key="9">
    <source>
        <dbReference type="Pfam" id="PF25019"/>
    </source>
</evidence>
<organism evidence="10 11">
    <name type="scientific">Hibiscus trionum</name>
    <name type="common">Flower of an hour</name>
    <dbReference type="NCBI Taxonomy" id="183268"/>
    <lineage>
        <taxon>Eukaryota</taxon>
        <taxon>Viridiplantae</taxon>
        <taxon>Streptophyta</taxon>
        <taxon>Embryophyta</taxon>
        <taxon>Tracheophyta</taxon>
        <taxon>Spermatophyta</taxon>
        <taxon>Magnoliopsida</taxon>
        <taxon>eudicotyledons</taxon>
        <taxon>Gunneridae</taxon>
        <taxon>Pentapetalae</taxon>
        <taxon>rosids</taxon>
        <taxon>malvids</taxon>
        <taxon>Malvales</taxon>
        <taxon>Malvaceae</taxon>
        <taxon>Malvoideae</taxon>
        <taxon>Hibiscus</taxon>
    </lineage>
</organism>
<keyword evidence="11" id="KW-1185">Reference proteome</keyword>
<gene>
    <name evidence="10" type="ORF">HRI_001484800</name>
</gene>
<evidence type="ECO:0000256" key="1">
    <source>
        <dbReference type="ARBA" id="ARBA00022614"/>
    </source>
</evidence>
<dbReference type="GO" id="GO:0051707">
    <property type="term" value="P:response to other organism"/>
    <property type="evidence" value="ECO:0007669"/>
    <property type="project" value="UniProtKB-ARBA"/>
</dbReference>
<keyword evidence="5" id="KW-0067">ATP-binding</keyword>
<dbReference type="InterPro" id="IPR058922">
    <property type="entry name" value="WHD_DRP"/>
</dbReference>
<dbReference type="Gene3D" id="3.40.50.300">
    <property type="entry name" value="P-loop containing nucleotide triphosphate hydrolases"/>
    <property type="match status" value="1"/>
</dbReference>
<dbReference type="Gene3D" id="1.20.5.4130">
    <property type="match status" value="1"/>
</dbReference>
<keyword evidence="4" id="KW-0611">Plant defense</keyword>
<dbReference type="InterPro" id="IPR032675">
    <property type="entry name" value="LRR_dom_sf"/>
</dbReference>
<dbReference type="InterPro" id="IPR038005">
    <property type="entry name" value="RX-like_CC"/>
</dbReference>
<feature type="domain" description="Disease resistance protein winged helix" evidence="8">
    <location>
        <begin position="421"/>
        <end position="495"/>
    </location>
</feature>
<dbReference type="GO" id="GO:0006952">
    <property type="term" value="P:defense response"/>
    <property type="evidence" value="ECO:0007669"/>
    <property type="project" value="UniProtKB-KW"/>
</dbReference>
<dbReference type="SUPFAM" id="SSF52047">
    <property type="entry name" value="RNI-like"/>
    <property type="match status" value="1"/>
</dbReference>
<comment type="caution">
    <text evidence="10">The sequence shown here is derived from an EMBL/GenBank/DDBJ whole genome shotgun (WGS) entry which is preliminary data.</text>
</comment>
<dbReference type="Gene3D" id="1.10.8.430">
    <property type="entry name" value="Helical domain of apoptotic protease-activating factors"/>
    <property type="match status" value="1"/>
</dbReference>
<dbReference type="Gene3D" id="3.80.10.10">
    <property type="entry name" value="Ribonuclease Inhibitor"/>
    <property type="match status" value="3"/>
</dbReference>
<evidence type="ECO:0000256" key="2">
    <source>
        <dbReference type="ARBA" id="ARBA00022737"/>
    </source>
</evidence>
<keyword evidence="3" id="KW-0547">Nucleotide-binding</keyword>
<dbReference type="AlphaFoldDB" id="A0A9W7LX18"/>
<reference evidence="10" key="1">
    <citation type="submission" date="2023-05" db="EMBL/GenBank/DDBJ databases">
        <title>Genome and transcriptome analyses reveal genes involved in the formation of fine ridges on petal epidermal cells in Hibiscus trionum.</title>
        <authorList>
            <person name="Koshimizu S."/>
            <person name="Masuda S."/>
            <person name="Ishii T."/>
            <person name="Shirasu K."/>
            <person name="Hoshino A."/>
            <person name="Arita M."/>
        </authorList>
    </citation>
    <scope>NUCLEOTIDE SEQUENCE</scope>
    <source>
        <strain evidence="10">Hamamatsu line</strain>
    </source>
</reference>
<dbReference type="InterPro" id="IPR036388">
    <property type="entry name" value="WH-like_DNA-bd_sf"/>
</dbReference>
<keyword evidence="2" id="KW-0677">Repeat</keyword>
<dbReference type="Pfam" id="PF00931">
    <property type="entry name" value="NB-ARC"/>
    <property type="match status" value="1"/>
</dbReference>
<evidence type="ECO:0000259" key="6">
    <source>
        <dbReference type="Pfam" id="PF00931"/>
    </source>
</evidence>
<dbReference type="CDD" id="cd14798">
    <property type="entry name" value="RX-CC_like"/>
    <property type="match status" value="1"/>
</dbReference>
<evidence type="ECO:0000256" key="4">
    <source>
        <dbReference type="ARBA" id="ARBA00022821"/>
    </source>
</evidence>
<sequence>MAEAVISAAIEVALSKAISILEDQINLAWDFKDELNKLHASLALTRAFLHDAERRQLDEPVKVWLEQLRDIAYDADVVLDALAYEHLRRKVDTRMRTQVKSHMAVTLKMAKKVKNINLSIKDVSNGATKLGLQQRVPNSAPMSSGVGGTHSLVDSSRVVGREADIRRVVDLLIDSTTHQSLSITSIVGMAGLGKTTLAKSICNNDKIQNHFKTTIWVCVAENFDVRRILVEMLESLTRKPCEIKNEDAILREIQKELKEKSFLLVLDDVWDEDIKNWEDLKSSLLGINESKQSSILVTSRGENVALVRDTPPDHRHHLKAVIDEECWSIIKERAFGNSPLSPKLEAIGRDIAHKCGGMPLVATVIGGTMCNKWDRDEWVSLRDSSLWGSLEKNEGIVRVLKLSFDRLSSPTLKLCFLYCSIFPKDFRIQRQQLVQLWMAEGFLHQSKGSSQQAFEDIGNEYFNDLLSNSLLQDVEMDLYGCITSCKMHDLVHDLAQSISHVKLQNVFDGVNMWHSLFLNSGNFIHMERDFKGLRVLKFGGVDIASLPDSIGKLKHLRYFDISRTLIERLPKSITQLYLLETLRLLMCFKLRKLPRGMKNLVSLRQLYLSFGRHVPVEIGCLTSLQTLPIFEVQTEKGRGIGELGCLVELGGELVIRGLENVRDKEEARGARLWEKKKLHKLTYIWNYRREGCSKEEEVLEGLEPHSNLKSLQIVLFKGEYYPSWLVQKAGGVPSASFQPVNLVELKLLRCGKVKILPTLGQYPSLKFLDIEGLNNVRCIGNEFYTNGCDKNKSIILFPALEIFNLKHMPGVKEWLDVEPTIDVFPSLKVLNIIEYDNLNIVPRMSRFSSLEKLEFYKCSKLSWIGNESFPCSLKELKLNGCKGLPSGLSTCTSLRQLFIVDCSNLESIPEDVGQLNSLEEFHISYCQNLKRFPEESLGCLTSLKKLEMGPFSEEVEEFPGLGSIHHLHSCLKELRLNGWDKPCSLPHQLQHLTALEQLEIRDFDGLKALPKWLGNLSSLRIICFRGCKNLVHLPSKEALQRLSNLHLFHMFSCRRLQENKDELSKIPFPPNFSTL</sequence>
<protein>
    <recommendedName>
        <fullName evidence="12">Disease resistance protein RGA3</fullName>
    </recommendedName>
</protein>
<feature type="domain" description="Disease resistance N-terminal" evidence="7">
    <location>
        <begin position="9"/>
        <end position="94"/>
    </location>
</feature>
<evidence type="ECO:0000259" key="8">
    <source>
        <dbReference type="Pfam" id="PF23559"/>
    </source>
</evidence>
<dbReference type="EMBL" id="BSYR01000014">
    <property type="protein sequence ID" value="GMI78155.1"/>
    <property type="molecule type" value="Genomic_DNA"/>
</dbReference>
<keyword evidence="1" id="KW-0433">Leucine-rich repeat</keyword>
<dbReference type="InterPro" id="IPR027417">
    <property type="entry name" value="P-loop_NTPase"/>
</dbReference>
<dbReference type="GO" id="GO:0043531">
    <property type="term" value="F:ADP binding"/>
    <property type="evidence" value="ECO:0007669"/>
    <property type="project" value="InterPro"/>
</dbReference>
<dbReference type="PANTHER" id="PTHR36766">
    <property type="entry name" value="PLANT BROAD-SPECTRUM MILDEW RESISTANCE PROTEIN RPW8"/>
    <property type="match status" value="1"/>
</dbReference>
<dbReference type="GO" id="GO:0005524">
    <property type="term" value="F:ATP binding"/>
    <property type="evidence" value="ECO:0007669"/>
    <property type="project" value="UniProtKB-KW"/>
</dbReference>
<dbReference type="InterPro" id="IPR042197">
    <property type="entry name" value="Apaf_helical"/>
</dbReference>
<accession>A0A9W7LX18</accession>
<proteinExistence type="predicted"/>
<dbReference type="SUPFAM" id="SSF52058">
    <property type="entry name" value="L domain-like"/>
    <property type="match status" value="1"/>
</dbReference>
<dbReference type="OrthoDB" id="1896560at2759"/>
<dbReference type="PANTHER" id="PTHR36766:SF70">
    <property type="entry name" value="DISEASE RESISTANCE PROTEIN RGA4"/>
    <property type="match status" value="1"/>
</dbReference>
<name>A0A9W7LX18_HIBTR</name>
<evidence type="ECO:0000313" key="10">
    <source>
        <dbReference type="EMBL" id="GMI78155.1"/>
    </source>
</evidence>
<dbReference type="FunFam" id="1.10.10.10:FF:000322">
    <property type="entry name" value="Probable disease resistance protein At1g63360"/>
    <property type="match status" value="1"/>
</dbReference>
<dbReference type="Pfam" id="PF18052">
    <property type="entry name" value="Rx_N"/>
    <property type="match status" value="1"/>
</dbReference>
<feature type="domain" description="R13L1/DRL21-like LRR repeat region" evidence="9">
    <location>
        <begin position="988"/>
        <end position="1050"/>
    </location>
</feature>
<feature type="domain" description="R13L1/DRL21-like LRR repeat region" evidence="9">
    <location>
        <begin position="640"/>
        <end position="772"/>
    </location>
</feature>
<dbReference type="Pfam" id="PF23559">
    <property type="entry name" value="WHD_DRP"/>
    <property type="match status" value="1"/>
</dbReference>
<evidence type="ECO:0000259" key="7">
    <source>
        <dbReference type="Pfam" id="PF18052"/>
    </source>
</evidence>
<evidence type="ECO:0000313" key="11">
    <source>
        <dbReference type="Proteomes" id="UP001165190"/>
    </source>
</evidence>
<dbReference type="FunFam" id="3.40.50.300:FF:001091">
    <property type="entry name" value="Probable disease resistance protein At1g61300"/>
    <property type="match status" value="1"/>
</dbReference>
<dbReference type="Gene3D" id="1.10.10.10">
    <property type="entry name" value="Winged helix-like DNA-binding domain superfamily/Winged helix DNA-binding domain"/>
    <property type="match status" value="1"/>
</dbReference>
<dbReference type="InterPro" id="IPR056789">
    <property type="entry name" value="LRR_R13L1-DRL21"/>
</dbReference>
<dbReference type="SUPFAM" id="SSF52540">
    <property type="entry name" value="P-loop containing nucleoside triphosphate hydrolases"/>
    <property type="match status" value="1"/>
</dbReference>
<dbReference type="Pfam" id="PF25019">
    <property type="entry name" value="LRR_R13L1-DRL21"/>
    <property type="match status" value="2"/>
</dbReference>
<evidence type="ECO:0000256" key="3">
    <source>
        <dbReference type="ARBA" id="ARBA00022741"/>
    </source>
</evidence>
<dbReference type="PRINTS" id="PR00364">
    <property type="entry name" value="DISEASERSIST"/>
</dbReference>
<feature type="domain" description="NB-ARC" evidence="6">
    <location>
        <begin position="162"/>
        <end position="337"/>
    </location>
</feature>
<dbReference type="InterPro" id="IPR041118">
    <property type="entry name" value="Rx_N"/>
</dbReference>
<dbReference type="Proteomes" id="UP001165190">
    <property type="component" value="Unassembled WGS sequence"/>
</dbReference>
<evidence type="ECO:0000256" key="5">
    <source>
        <dbReference type="ARBA" id="ARBA00022840"/>
    </source>
</evidence>
<evidence type="ECO:0008006" key="12">
    <source>
        <dbReference type="Google" id="ProtNLM"/>
    </source>
</evidence>